<dbReference type="InterPro" id="IPR029052">
    <property type="entry name" value="Metallo-depent_PP-like"/>
</dbReference>
<gene>
    <name evidence="5" type="primary">LOC106162630</name>
</gene>
<dbReference type="CDD" id="cd07381">
    <property type="entry name" value="MPP_CapA"/>
    <property type="match status" value="1"/>
</dbReference>
<proteinExistence type="inferred from homology"/>
<reference evidence="5" key="1">
    <citation type="submission" date="2025-08" db="UniProtKB">
        <authorList>
            <consortium name="RefSeq"/>
        </authorList>
    </citation>
    <scope>IDENTIFICATION</scope>
    <source>
        <tissue evidence="5">Gonads</tissue>
    </source>
</reference>
<evidence type="ECO:0000256" key="2">
    <source>
        <dbReference type="SAM" id="Phobius"/>
    </source>
</evidence>
<dbReference type="SMART" id="SM00854">
    <property type="entry name" value="PGA_cap"/>
    <property type="match status" value="1"/>
</dbReference>
<evidence type="ECO:0000313" key="5">
    <source>
        <dbReference type="RefSeq" id="XP_013395424.1"/>
    </source>
</evidence>
<dbReference type="GeneID" id="106162630"/>
<dbReference type="SUPFAM" id="SSF56300">
    <property type="entry name" value="Metallo-dependent phosphatases"/>
    <property type="match status" value="1"/>
</dbReference>
<dbReference type="Proteomes" id="UP000085678">
    <property type="component" value="Unplaced"/>
</dbReference>
<protein>
    <submittedName>
        <fullName evidence="5">Uncharacterized protein LOC106162630</fullName>
    </submittedName>
</protein>
<dbReference type="Pfam" id="PF09587">
    <property type="entry name" value="PGA_cap"/>
    <property type="match status" value="1"/>
</dbReference>
<feature type="transmembrane region" description="Helical" evidence="2">
    <location>
        <begin position="399"/>
        <end position="418"/>
    </location>
</feature>
<dbReference type="InterPro" id="IPR052169">
    <property type="entry name" value="CW_Biosynth-Accessory"/>
</dbReference>
<evidence type="ECO:0000313" key="4">
    <source>
        <dbReference type="Proteomes" id="UP000085678"/>
    </source>
</evidence>
<keyword evidence="4" id="KW-1185">Reference proteome</keyword>
<dbReference type="InParanoid" id="A0A1S3IDA9"/>
<keyword evidence="2" id="KW-0812">Transmembrane</keyword>
<dbReference type="InterPro" id="IPR019079">
    <property type="entry name" value="Capsule_synth_CapA"/>
</dbReference>
<dbReference type="RefSeq" id="XP_013395424.1">
    <property type="nucleotide sequence ID" value="XM_013539970.1"/>
</dbReference>
<evidence type="ECO:0000256" key="1">
    <source>
        <dbReference type="ARBA" id="ARBA00005662"/>
    </source>
</evidence>
<name>A0A1S3IDA9_LINAN</name>
<dbReference type="KEGG" id="lak:106162630"/>
<dbReference type="PANTHER" id="PTHR33393">
    <property type="entry name" value="POLYGLUTAMINE SYNTHESIS ACCESSORY PROTEIN RV0574C-RELATED"/>
    <property type="match status" value="1"/>
</dbReference>
<keyword evidence="2" id="KW-0472">Membrane</keyword>
<sequence>MAGALTSIIRVFLVGDVMIGRGIDQILPYHCKPWMYRDFRNDSREYAQLAIDKNGPLPKEIGMDYVWGDALQILQEKQPDFRLINLETAITTSETAWLGKRVQYRTHPRHVETLQAAGVDCCVLSNNHVLDWGYPGLAETLTTLKKANMKYVGAGENIFEAQKPAIFEIPNKGRIVVFGACHTSGLVYEEWNATETKSGVNLLSFEDIPYVVKQLADQVKKVEKPGDIVILSIHWGPNYKWQSSPMEREFAHAAIDVAGVDVIHGHSSHHVKGIEVYNGKLIMYGCGDIVSDYEGTPTPLHKRPFHNVRSLMYFADIDPLTGEVVDFKMIPTMMKNLRVNRADEEASSWLYAKMSELCEELGGGVQWDGSELRLVLQSGGTTHFFTQGIGWTGSLQCTIILILLIFVLTIITCKPFICRKVVNLHKCR</sequence>
<feature type="domain" description="Capsule synthesis protein CapA" evidence="3">
    <location>
        <begin position="10"/>
        <end position="293"/>
    </location>
</feature>
<organism evidence="4 5">
    <name type="scientific">Lingula anatina</name>
    <name type="common">Brachiopod</name>
    <name type="synonym">Lingula unguis</name>
    <dbReference type="NCBI Taxonomy" id="7574"/>
    <lineage>
        <taxon>Eukaryota</taxon>
        <taxon>Metazoa</taxon>
        <taxon>Spiralia</taxon>
        <taxon>Lophotrochozoa</taxon>
        <taxon>Brachiopoda</taxon>
        <taxon>Linguliformea</taxon>
        <taxon>Lingulata</taxon>
        <taxon>Lingulida</taxon>
        <taxon>Linguloidea</taxon>
        <taxon>Lingulidae</taxon>
        <taxon>Lingula</taxon>
    </lineage>
</organism>
<accession>A0A1S3IDA9</accession>
<dbReference type="AlphaFoldDB" id="A0A1S3IDA9"/>
<dbReference type="Gene3D" id="3.60.21.10">
    <property type="match status" value="1"/>
</dbReference>
<keyword evidence="2" id="KW-1133">Transmembrane helix</keyword>
<evidence type="ECO:0000259" key="3">
    <source>
        <dbReference type="SMART" id="SM00854"/>
    </source>
</evidence>
<comment type="similarity">
    <text evidence="1">Belongs to the CapA family.</text>
</comment>
<dbReference type="PANTHER" id="PTHR33393:SF11">
    <property type="entry name" value="POLYGLUTAMINE SYNTHESIS ACCESSORY PROTEIN RV0574C-RELATED"/>
    <property type="match status" value="1"/>
</dbReference>
<dbReference type="OrthoDB" id="189619at2759"/>